<sequence length="117" mass="11991">MAPVPSTLHLPLTLTNGLPSRTPSAAIGRSGEAPDPNTTGRQLGRRAPDRLVAGRPTPAGPPAVPRANNRTKILVIIGGKPGPDRPLDDVVRHLTVCLGASPRALVAGGVVDPSPVR</sequence>
<reference evidence="2 3" key="1">
    <citation type="journal article" date="2019" name="Int. J. Syst. Evol. Microbiol.">
        <title>The Global Catalogue of Microorganisms (GCM) 10K type strain sequencing project: providing services to taxonomists for standard genome sequencing and annotation.</title>
        <authorList>
            <consortium name="The Broad Institute Genomics Platform"/>
            <consortium name="The Broad Institute Genome Sequencing Center for Infectious Disease"/>
            <person name="Wu L."/>
            <person name="Ma J."/>
        </authorList>
    </citation>
    <scope>NUCLEOTIDE SEQUENCE [LARGE SCALE GENOMIC DNA]</scope>
    <source>
        <strain evidence="2 3">JCM 16374</strain>
    </source>
</reference>
<evidence type="ECO:0000256" key="1">
    <source>
        <dbReference type="SAM" id="MobiDB-lite"/>
    </source>
</evidence>
<dbReference type="EMBL" id="BAAARK010000046">
    <property type="protein sequence ID" value="GAA2688840.1"/>
    <property type="molecule type" value="Genomic_DNA"/>
</dbReference>
<keyword evidence="3" id="KW-1185">Reference proteome</keyword>
<name>A0ABN3SXT5_9ACTN</name>
<evidence type="ECO:0000313" key="3">
    <source>
        <dbReference type="Proteomes" id="UP001500994"/>
    </source>
</evidence>
<organism evidence="2 3">
    <name type="scientific">Streptomyces lunalinharesii</name>
    <dbReference type="NCBI Taxonomy" id="333384"/>
    <lineage>
        <taxon>Bacteria</taxon>
        <taxon>Bacillati</taxon>
        <taxon>Actinomycetota</taxon>
        <taxon>Actinomycetes</taxon>
        <taxon>Kitasatosporales</taxon>
        <taxon>Streptomycetaceae</taxon>
        <taxon>Streptomyces</taxon>
    </lineage>
</organism>
<feature type="compositionally biased region" description="Polar residues" evidence="1">
    <location>
        <begin position="13"/>
        <end position="23"/>
    </location>
</feature>
<evidence type="ECO:0000313" key="2">
    <source>
        <dbReference type="EMBL" id="GAA2688840.1"/>
    </source>
</evidence>
<proteinExistence type="predicted"/>
<feature type="region of interest" description="Disordered" evidence="1">
    <location>
        <begin position="1"/>
        <end position="67"/>
    </location>
</feature>
<comment type="caution">
    <text evidence="2">The sequence shown here is derived from an EMBL/GenBank/DDBJ whole genome shotgun (WGS) entry which is preliminary data.</text>
</comment>
<protein>
    <submittedName>
        <fullName evidence="2">Uncharacterized protein</fullName>
    </submittedName>
</protein>
<dbReference type="Proteomes" id="UP001500994">
    <property type="component" value="Unassembled WGS sequence"/>
</dbReference>
<gene>
    <name evidence="2" type="ORF">GCM10009864_73450</name>
</gene>
<accession>A0ABN3SXT5</accession>